<reference evidence="1" key="1">
    <citation type="submission" date="2016-03" db="EMBL/GenBank/DDBJ databases">
        <title>Mechanisms controlling the formation of the plant cell surface in tip-growing cells are functionally conserved among land plants.</title>
        <authorList>
            <person name="Honkanen S."/>
            <person name="Jones V.A."/>
            <person name="Morieri G."/>
            <person name="Champion C."/>
            <person name="Hetherington A.J."/>
            <person name="Kelly S."/>
            <person name="Saint-Marcoux D."/>
            <person name="Proust H."/>
            <person name="Prescott H."/>
            <person name="Dolan L."/>
        </authorList>
    </citation>
    <scope>NUCLEOTIDE SEQUENCE [LARGE SCALE GENOMIC DNA]</scope>
    <source>
        <tissue evidence="1">Whole gametophyte</tissue>
    </source>
</reference>
<accession>A0A176W2F9</accession>
<name>A0A176W2F9_MARPO</name>
<gene>
    <name evidence="1" type="ORF">AXG93_473s1190</name>
</gene>
<evidence type="ECO:0000313" key="2">
    <source>
        <dbReference type="Proteomes" id="UP000077202"/>
    </source>
</evidence>
<evidence type="ECO:0000313" key="1">
    <source>
        <dbReference type="EMBL" id="OAE27248.1"/>
    </source>
</evidence>
<dbReference type="EMBL" id="LVLJ01001947">
    <property type="protein sequence ID" value="OAE27248.1"/>
    <property type="molecule type" value="Genomic_DNA"/>
</dbReference>
<dbReference type="Proteomes" id="UP000077202">
    <property type="component" value="Unassembled WGS sequence"/>
</dbReference>
<keyword evidence="2" id="KW-1185">Reference proteome</keyword>
<organism evidence="1 2">
    <name type="scientific">Marchantia polymorpha subsp. ruderalis</name>
    <dbReference type="NCBI Taxonomy" id="1480154"/>
    <lineage>
        <taxon>Eukaryota</taxon>
        <taxon>Viridiplantae</taxon>
        <taxon>Streptophyta</taxon>
        <taxon>Embryophyta</taxon>
        <taxon>Marchantiophyta</taxon>
        <taxon>Marchantiopsida</taxon>
        <taxon>Marchantiidae</taxon>
        <taxon>Marchantiales</taxon>
        <taxon>Marchantiaceae</taxon>
        <taxon>Marchantia</taxon>
    </lineage>
</organism>
<dbReference type="AlphaFoldDB" id="A0A176W2F9"/>
<sequence>MAEVVVCGDRAEDVVDFAVAEGEEGSRTAPILTDDEREDGHASIVARRGRSCATPKSPGGASFSSFQRQEAAVDYVLESVGAGTVVEGCCQFYQKFSLEGAESKRADYQKSGGGRVLMF</sequence>
<protein>
    <submittedName>
        <fullName evidence="1">Uncharacterized protein</fullName>
    </submittedName>
</protein>
<comment type="caution">
    <text evidence="1">The sequence shown here is derived from an EMBL/GenBank/DDBJ whole genome shotgun (WGS) entry which is preliminary data.</text>
</comment>
<proteinExistence type="predicted"/>